<evidence type="ECO:0000256" key="2">
    <source>
        <dbReference type="ARBA" id="ARBA00022737"/>
    </source>
</evidence>
<evidence type="ECO:0000256" key="1">
    <source>
        <dbReference type="ARBA" id="ARBA00022614"/>
    </source>
</evidence>
<evidence type="ECO:0000313" key="4">
    <source>
        <dbReference type="Proteomes" id="UP000694546"/>
    </source>
</evidence>
<dbReference type="Proteomes" id="UP000694546">
    <property type="component" value="Chromosome 22"/>
</dbReference>
<dbReference type="SMART" id="SM00369">
    <property type="entry name" value="LRR_TYP"/>
    <property type="match status" value="8"/>
</dbReference>
<dbReference type="OrthoDB" id="660555at2759"/>
<dbReference type="InterPro" id="IPR003591">
    <property type="entry name" value="Leu-rich_rpt_typical-subtyp"/>
</dbReference>
<evidence type="ECO:0008006" key="5">
    <source>
        <dbReference type="Google" id="ProtNLM"/>
    </source>
</evidence>
<reference evidence="3" key="2">
    <citation type="submission" date="2025-09" db="UniProtKB">
        <authorList>
            <consortium name="Ensembl"/>
        </authorList>
    </citation>
    <scope>IDENTIFICATION</scope>
</reference>
<protein>
    <recommendedName>
        <fullName evidence="5">Leucine-rich repeat-containing protein 69</fullName>
    </recommendedName>
</protein>
<evidence type="ECO:0000313" key="3">
    <source>
        <dbReference type="Ensembl" id="ENSGMOP00000003061.2"/>
    </source>
</evidence>
<dbReference type="Gene3D" id="3.80.10.10">
    <property type="entry name" value="Ribonuclease Inhibitor"/>
    <property type="match status" value="2"/>
</dbReference>
<dbReference type="Ensembl" id="ENSGMOT00000003158.2">
    <property type="protein sequence ID" value="ENSGMOP00000003061.2"/>
    <property type="gene ID" value="ENSGMOG00000002904.2"/>
</dbReference>
<dbReference type="AlphaFoldDB" id="A0A8C5F4C2"/>
<keyword evidence="4" id="KW-1185">Reference proteome</keyword>
<keyword evidence="2" id="KW-0677">Repeat</keyword>
<dbReference type="GeneID" id="115536013"/>
<dbReference type="InterPro" id="IPR001611">
    <property type="entry name" value="Leu-rich_rpt"/>
</dbReference>
<dbReference type="SMART" id="SM00364">
    <property type="entry name" value="LRR_BAC"/>
    <property type="match status" value="6"/>
</dbReference>
<sequence>MRDSPLEAASVHITNTSGVSMETSPAKTMAQKSVIRAIRGNAKSFDLSGKAITSVPTLISEIQNLCVLRLQNNLIRALPEELTSLYNLTELHLSNNAFGEIPSVLGHIKWLKKLYLSGNRITALSPLVCAGLGNLVVLNLNHNKIQHLPPEIKSLAKLERLTMTDNKLEALPPEFGQLSNLIQLNLSRNHLSWLPGELYSCRELTRLYVARNRIKVLPEGIRALAKLKTLDVAGNKLSMFPVEFHMLPLQELYCEGNQFVQQLPITSVQVKTVFSLKELAARLVLLEDRNKHSKVHRALPLYPYLEAILAGWGHCPLCLGPILNFWLECVHFLRVKKGMKMSLRTVPVRAVLCSYECFNREGHSYYGVSLHSDENLCQPMQRWSLEGSR</sequence>
<keyword evidence="1" id="KW-0433">Leucine-rich repeat</keyword>
<organism evidence="3 4">
    <name type="scientific">Gadus morhua</name>
    <name type="common">Atlantic cod</name>
    <dbReference type="NCBI Taxonomy" id="8049"/>
    <lineage>
        <taxon>Eukaryota</taxon>
        <taxon>Metazoa</taxon>
        <taxon>Chordata</taxon>
        <taxon>Craniata</taxon>
        <taxon>Vertebrata</taxon>
        <taxon>Euteleostomi</taxon>
        <taxon>Actinopterygii</taxon>
        <taxon>Neopterygii</taxon>
        <taxon>Teleostei</taxon>
        <taxon>Neoteleostei</taxon>
        <taxon>Acanthomorphata</taxon>
        <taxon>Zeiogadaria</taxon>
        <taxon>Gadariae</taxon>
        <taxon>Gadiformes</taxon>
        <taxon>Gadoidei</taxon>
        <taxon>Gadidae</taxon>
        <taxon>Gadus</taxon>
    </lineage>
</organism>
<gene>
    <name evidence="3" type="primary">lrrc69</name>
</gene>
<dbReference type="SUPFAM" id="SSF52058">
    <property type="entry name" value="L domain-like"/>
    <property type="match status" value="1"/>
</dbReference>
<dbReference type="PANTHER" id="PTHR48051:SF45">
    <property type="entry name" value="LEUCINE-RICH REPEAT PROTEIN SHOC-2-LIKE"/>
    <property type="match status" value="1"/>
</dbReference>
<dbReference type="Pfam" id="PF13855">
    <property type="entry name" value="LRR_8"/>
    <property type="match status" value="1"/>
</dbReference>
<reference evidence="3" key="1">
    <citation type="submission" date="2025-08" db="UniProtKB">
        <authorList>
            <consortium name="Ensembl"/>
        </authorList>
    </citation>
    <scope>IDENTIFICATION</scope>
</reference>
<proteinExistence type="predicted"/>
<dbReference type="Pfam" id="PF00560">
    <property type="entry name" value="LRR_1"/>
    <property type="match status" value="1"/>
</dbReference>
<dbReference type="RefSeq" id="XP_030203530.1">
    <property type="nucleotide sequence ID" value="XM_030347670.1"/>
</dbReference>
<dbReference type="GO" id="GO:0005737">
    <property type="term" value="C:cytoplasm"/>
    <property type="evidence" value="ECO:0007669"/>
    <property type="project" value="TreeGrafter"/>
</dbReference>
<dbReference type="PROSITE" id="PS51450">
    <property type="entry name" value="LRR"/>
    <property type="match status" value="3"/>
</dbReference>
<dbReference type="PANTHER" id="PTHR48051">
    <property type="match status" value="1"/>
</dbReference>
<name>A0A8C5F4C2_GADMO</name>
<accession>A0A8C5F4C2</accession>
<dbReference type="InterPro" id="IPR032675">
    <property type="entry name" value="LRR_dom_sf"/>
</dbReference>
<dbReference type="GeneTree" id="ENSGT00940000161019"/>
<dbReference type="OMA" id="CFNKSGH"/>
<dbReference type="InterPro" id="IPR050216">
    <property type="entry name" value="LRR_domain-containing"/>
</dbReference>